<evidence type="ECO:0000256" key="1">
    <source>
        <dbReference type="SAM" id="MobiDB-lite"/>
    </source>
</evidence>
<evidence type="ECO:0000313" key="2">
    <source>
        <dbReference type="EMBL" id="KAB2655110.1"/>
    </source>
</evidence>
<proteinExistence type="predicted"/>
<dbReference type="Proteomes" id="UP000460650">
    <property type="component" value="Unassembled WGS sequence"/>
</dbReference>
<dbReference type="AlphaFoldDB" id="A0A7V7VQS3"/>
<organism evidence="2 3">
    <name type="scientific">Brucella tritici</name>
    <dbReference type="NCBI Taxonomy" id="94626"/>
    <lineage>
        <taxon>Bacteria</taxon>
        <taxon>Pseudomonadati</taxon>
        <taxon>Pseudomonadota</taxon>
        <taxon>Alphaproteobacteria</taxon>
        <taxon>Hyphomicrobiales</taxon>
        <taxon>Brucellaceae</taxon>
        <taxon>Brucella/Ochrobactrum group</taxon>
        <taxon>Brucella</taxon>
    </lineage>
</organism>
<accession>A0A7V7VQS3</accession>
<name>A0A7V7VQS3_9HYPH</name>
<gene>
    <name evidence="2" type="ORF">F9K94_21375</name>
</gene>
<dbReference type="RefSeq" id="WP_151648345.1">
    <property type="nucleotide sequence ID" value="NZ_WBVY01000007.1"/>
</dbReference>
<reference evidence="2 3" key="1">
    <citation type="submission" date="2019-09" db="EMBL/GenBank/DDBJ databases">
        <title>Taxonomic organization of the family Brucellaceae based on a phylogenomic approach.</title>
        <authorList>
            <person name="Leclercq S."/>
            <person name="Cloeckaert A."/>
            <person name="Zygmunt M.S."/>
        </authorList>
    </citation>
    <scope>NUCLEOTIDE SEQUENCE [LARGE SCALE GENOMIC DNA]</scope>
    <source>
        <strain evidence="2 3">TA93</strain>
    </source>
</reference>
<evidence type="ECO:0000313" key="3">
    <source>
        <dbReference type="Proteomes" id="UP000460650"/>
    </source>
</evidence>
<sequence length="239" mass="27286">MTTWNPHENWRPVMPFSELIKQPDIKDIIEGDSTDDTLMRINRQIERIHPNIGKSVSKVEFTLAMETATEFTNVQQGQSIQTERNFHRGSTATLYPSGFDGKIAIDLSSEKFGKVTSTSRDMQQYLRSSQSEPWLNCHVSRSLELRNQREDIEYRKEHTFSTNDMKVLEAFVDDSSRRFSQAVRHVITDKERGVTKTDDPQMSLSLVTPRGASGARKALWEDQIFKPESQSSRSAVASA</sequence>
<protein>
    <submittedName>
        <fullName evidence="2">Uncharacterized protein</fullName>
    </submittedName>
</protein>
<feature type="region of interest" description="Disordered" evidence="1">
    <location>
        <begin position="191"/>
        <end position="210"/>
    </location>
</feature>
<comment type="caution">
    <text evidence="2">The sequence shown here is derived from an EMBL/GenBank/DDBJ whole genome shotgun (WGS) entry which is preliminary data.</text>
</comment>
<dbReference type="EMBL" id="WBVY01000007">
    <property type="protein sequence ID" value="KAB2655110.1"/>
    <property type="molecule type" value="Genomic_DNA"/>
</dbReference>